<evidence type="ECO:0000259" key="3">
    <source>
        <dbReference type="PROSITE" id="PS51767"/>
    </source>
</evidence>
<evidence type="ECO:0000256" key="2">
    <source>
        <dbReference type="SAM" id="Phobius"/>
    </source>
</evidence>
<dbReference type="Gene3D" id="2.40.70.10">
    <property type="entry name" value="Acid Proteases"/>
    <property type="match status" value="2"/>
</dbReference>
<sequence>MVIANPNLTNCDNNRGYLFQSNLSSTWSIQRLANGGLFELNTFEEISLGLSGNAYYGFDTVSLGLPGSGLPVLPSQTIAGFATNDFWLGSLGLSPVPFNFTNLDDPIPSLMGTLRNQSLIPSSSWGYTAGAYYQSPPVYGSLTLGGYDATRFTPNNVSFAFGSDFSRDLLVSLESVTYDTTGSSPLLAERIDVFIDSLVSEIWLPFTVCQAFEAAFHLVWDDAAQLYLVNETIHSNLLAQNPAFTFTLSQAGGEGNDTVPITLPYAAFDLNITQPAVNSTYRYFPLKQAQNATQYTFGRSFLQEAYVIADYERHNFSVSQALFPPNQSPQQLVAIDPPGAGVEGHHQRLSTGAIAGIVVAAIGILALCIAGTLWLVRHRGRGGHAYAPPVDEKAHGAMQPLSPSLHEVSGESGRHEVDEQHTLQPELDVGGGIMELLAVPAHKVHEMSSPDIPAVELEAPVRQRDLSQS</sequence>
<keyword evidence="5" id="KW-1185">Reference proteome</keyword>
<dbReference type="OrthoDB" id="4074350at2759"/>
<comment type="caution">
    <text evidence="4">The sequence shown here is derived from an EMBL/GenBank/DDBJ whole genome shotgun (WGS) entry which is preliminary data.</text>
</comment>
<organism evidence="4 5">
    <name type="scientific">Friedmanniomyces simplex</name>
    <dbReference type="NCBI Taxonomy" id="329884"/>
    <lineage>
        <taxon>Eukaryota</taxon>
        <taxon>Fungi</taxon>
        <taxon>Dikarya</taxon>
        <taxon>Ascomycota</taxon>
        <taxon>Pezizomycotina</taxon>
        <taxon>Dothideomycetes</taxon>
        <taxon>Dothideomycetidae</taxon>
        <taxon>Mycosphaerellales</taxon>
        <taxon>Teratosphaeriaceae</taxon>
        <taxon>Friedmanniomyces</taxon>
    </lineage>
</organism>
<gene>
    <name evidence="4" type="ORF">B0A55_07562</name>
</gene>
<name>A0A4U0X679_9PEZI</name>
<keyword evidence="2" id="KW-0812">Transmembrane</keyword>
<dbReference type="InterPro" id="IPR033121">
    <property type="entry name" value="PEPTIDASE_A1"/>
</dbReference>
<feature type="region of interest" description="Disordered" evidence="1">
    <location>
        <begin position="387"/>
        <end position="419"/>
    </location>
</feature>
<dbReference type="Pfam" id="PF00026">
    <property type="entry name" value="Asp"/>
    <property type="match status" value="1"/>
</dbReference>
<dbReference type="SUPFAM" id="SSF50630">
    <property type="entry name" value="Acid proteases"/>
    <property type="match status" value="1"/>
</dbReference>
<keyword evidence="2" id="KW-0472">Membrane</keyword>
<protein>
    <recommendedName>
        <fullName evidence="3">Peptidase A1 domain-containing protein</fullName>
    </recommendedName>
</protein>
<feature type="compositionally biased region" description="Basic and acidic residues" evidence="1">
    <location>
        <begin position="408"/>
        <end position="419"/>
    </location>
</feature>
<feature type="domain" description="Peptidase A1" evidence="3">
    <location>
        <begin position="1"/>
        <end position="319"/>
    </location>
</feature>
<dbReference type="InterPro" id="IPR021109">
    <property type="entry name" value="Peptidase_aspartic_dom_sf"/>
</dbReference>
<dbReference type="EMBL" id="NAJQ01000385">
    <property type="protein sequence ID" value="TKA70728.1"/>
    <property type="molecule type" value="Genomic_DNA"/>
</dbReference>
<reference evidence="4 5" key="1">
    <citation type="submission" date="2017-03" db="EMBL/GenBank/DDBJ databases">
        <title>Genomes of endolithic fungi from Antarctica.</title>
        <authorList>
            <person name="Coleine C."/>
            <person name="Masonjones S."/>
            <person name="Stajich J.E."/>
        </authorList>
    </citation>
    <scope>NUCLEOTIDE SEQUENCE [LARGE SCALE GENOMIC DNA]</scope>
    <source>
        <strain evidence="4 5">CCFEE 5184</strain>
    </source>
</reference>
<dbReference type="STRING" id="329884.A0A4U0X679"/>
<evidence type="ECO:0000313" key="5">
    <source>
        <dbReference type="Proteomes" id="UP000309340"/>
    </source>
</evidence>
<dbReference type="AlphaFoldDB" id="A0A4U0X679"/>
<keyword evidence="2" id="KW-1133">Transmembrane helix</keyword>
<evidence type="ECO:0000256" key="1">
    <source>
        <dbReference type="SAM" id="MobiDB-lite"/>
    </source>
</evidence>
<feature type="transmembrane region" description="Helical" evidence="2">
    <location>
        <begin position="353"/>
        <end position="376"/>
    </location>
</feature>
<proteinExistence type="predicted"/>
<evidence type="ECO:0000313" key="4">
    <source>
        <dbReference type="EMBL" id="TKA70728.1"/>
    </source>
</evidence>
<accession>A0A4U0X679</accession>
<dbReference type="Proteomes" id="UP000309340">
    <property type="component" value="Unassembled WGS sequence"/>
</dbReference>
<dbReference type="PROSITE" id="PS51767">
    <property type="entry name" value="PEPTIDASE_A1"/>
    <property type="match status" value="1"/>
</dbReference>